<evidence type="ECO:0000256" key="4">
    <source>
        <dbReference type="ARBA" id="ARBA00022684"/>
    </source>
</evidence>
<feature type="domain" description="Glutamate--cysteine ligase" evidence="10">
    <location>
        <begin position="13"/>
        <end position="360"/>
    </location>
</feature>
<dbReference type="Proteomes" id="UP000461670">
    <property type="component" value="Unassembled WGS sequence"/>
</dbReference>
<dbReference type="Pfam" id="PF04262">
    <property type="entry name" value="Glu_cys_ligase"/>
    <property type="match status" value="1"/>
</dbReference>
<sequence length="527" mass="57937">MSRLQDRWATLTADRLRGMRRGIEKESLRALPGGELALTPHPQALGAALTHPTITTDFSESQIEIVTGAHGEVAGAMGELEQIHRQVYRVLDQLGDEMLWVSSMPCGLPSDETIPIGRYGTSNVGSAKSIYRMGLSHRYGRRMQTISGIHYNWSLPGVSSDEYFALIRNFRRDAPVLLYLFGASPAVCGSFLAARDHVLQPLGEQGLHLPHATSLRMGRLGYQSDAQATLAVSYNDLDGYGASLQDALTQPYGPYETVGVRNPGGDYNQLSTTLLQIENEFYGTIRPKRTVFSGERPLHALRERGVQYVEVRCMDLDPFEPLGISATTAHFLDIFLLVNLLADSPPDTPQEIEVLKRNQHLAAERGREPGLLFERAGQRLSMPQWADQVIGQCRTVAAHVDAQLGGNAYRRAVEAVAEMAADPARLPSARVLAATLHDHGGSFMDFVRERSAATRQVLLAQPLAAHEIAHFEQTAAESFEAQRQVEASDTMPFELYRQQYLLPSRLGLRSPQSRQADAAVAGTSASL</sequence>
<gene>
    <name evidence="8 11" type="primary">gshA</name>
    <name evidence="11" type="ORF">GAK30_02858</name>
</gene>
<comment type="caution">
    <text evidence="11">The sequence shown here is derived from an EMBL/GenBank/DDBJ whole genome shotgun (WGS) entry which is preliminary data.</text>
</comment>
<dbReference type="EMBL" id="WNDQ01000045">
    <property type="protein sequence ID" value="KAF1019910.1"/>
    <property type="molecule type" value="Genomic_DNA"/>
</dbReference>
<dbReference type="InterPro" id="IPR006334">
    <property type="entry name" value="Glut_cys_ligase"/>
</dbReference>
<dbReference type="SUPFAM" id="SSF55931">
    <property type="entry name" value="Glutamine synthetase/guanido kinase"/>
    <property type="match status" value="1"/>
</dbReference>
<dbReference type="HAMAP" id="MF_00578">
    <property type="entry name" value="Glu_cys_ligase"/>
    <property type="match status" value="1"/>
</dbReference>
<evidence type="ECO:0000313" key="11">
    <source>
        <dbReference type="EMBL" id="KAF1019910.1"/>
    </source>
</evidence>
<dbReference type="NCBIfam" id="TIGR01434">
    <property type="entry name" value="glu_cys_ligase"/>
    <property type="match status" value="1"/>
</dbReference>
<keyword evidence="6 8" id="KW-0067">ATP-binding</keyword>
<dbReference type="InterPro" id="IPR014746">
    <property type="entry name" value="Gln_synth/guanido_kin_cat_dom"/>
</dbReference>
<dbReference type="InterPro" id="IPR007370">
    <property type="entry name" value="Glu_cys_ligase"/>
</dbReference>
<dbReference type="EC" id="6.3.2.2" evidence="8"/>
<organism evidence="11 12">
    <name type="scientific">Paracidovorax wautersii</name>
    <dbReference type="NCBI Taxonomy" id="1177982"/>
    <lineage>
        <taxon>Bacteria</taxon>
        <taxon>Pseudomonadati</taxon>
        <taxon>Pseudomonadota</taxon>
        <taxon>Betaproteobacteria</taxon>
        <taxon>Burkholderiales</taxon>
        <taxon>Comamonadaceae</taxon>
        <taxon>Paracidovorax</taxon>
    </lineage>
</organism>
<evidence type="ECO:0000256" key="3">
    <source>
        <dbReference type="ARBA" id="ARBA00022598"/>
    </source>
</evidence>
<proteinExistence type="inferred from homology"/>
<keyword evidence="5 8" id="KW-0547">Nucleotide-binding</keyword>
<dbReference type="GO" id="GO:0006750">
    <property type="term" value="P:glutathione biosynthetic process"/>
    <property type="evidence" value="ECO:0007669"/>
    <property type="project" value="UniProtKB-UniRule"/>
</dbReference>
<dbReference type="GO" id="GO:0005524">
    <property type="term" value="F:ATP binding"/>
    <property type="evidence" value="ECO:0007669"/>
    <property type="project" value="UniProtKB-KW"/>
</dbReference>
<dbReference type="Gene3D" id="3.30.590.20">
    <property type="match status" value="1"/>
</dbReference>
<dbReference type="UniPathway" id="UPA00142">
    <property type="reaction ID" value="UER00209"/>
</dbReference>
<evidence type="ECO:0000256" key="8">
    <source>
        <dbReference type="HAMAP-Rule" id="MF_00578"/>
    </source>
</evidence>
<evidence type="ECO:0000256" key="1">
    <source>
        <dbReference type="ARBA" id="ARBA00005006"/>
    </source>
</evidence>
<dbReference type="PANTHER" id="PTHR38761">
    <property type="entry name" value="GLUTAMATE--CYSTEINE LIGASE"/>
    <property type="match status" value="1"/>
</dbReference>
<dbReference type="PANTHER" id="PTHR38761:SF1">
    <property type="entry name" value="GLUTAMATE--CYSTEINE LIGASE"/>
    <property type="match status" value="1"/>
</dbReference>
<protein>
    <recommendedName>
        <fullName evidence="8">Glutamate--cysteine ligase</fullName>
        <ecNumber evidence="8">6.3.2.2</ecNumber>
    </recommendedName>
    <alternativeName>
        <fullName evidence="8">Gamma-ECS</fullName>
        <shortName evidence="8">GCS</shortName>
    </alternativeName>
    <alternativeName>
        <fullName evidence="8">Gamma-glutamylcysteine synthetase</fullName>
    </alternativeName>
</protein>
<keyword evidence="4 8" id="KW-0317">Glutathione biosynthesis</keyword>
<name>A0A7V8FM97_9BURK</name>
<evidence type="ECO:0000256" key="9">
    <source>
        <dbReference type="RuleBase" id="RU004391"/>
    </source>
</evidence>
<comment type="similarity">
    <text evidence="2 8">Belongs to the glutamate--cysteine ligase type 1 family. Type 1 subfamily.</text>
</comment>
<dbReference type="AlphaFoldDB" id="A0A7V8FM97"/>
<evidence type="ECO:0000256" key="2">
    <source>
        <dbReference type="ARBA" id="ARBA00008772"/>
    </source>
</evidence>
<comment type="pathway">
    <text evidence="1 8 9">Sulfur metabolism; glutathione biosynthesis; glutathione from L-cysteine and L-glutamate: step 1/2.</text>
</comment>
<evidence type="ECO:0000256" key="7">
    <source>
        <dbReference type="ARBA" id="ARBA00048819"/>
    </source>
</evidence>
<evidence type="ECO:0000256" key="6">
    <source>
        <dbReference type="ARBA" id="ARBA00022840"/>
    </source>
</evidence>
<keyword evidence="3 8" id="KW-0436">Ligase</keyword>
<reference evidence="12" key="1">
    <citation type="journal article" date="2020" name="MBio">
        <title>Horizontal gene transfer to a defensive symbiont with a reduced genome amongst a multipartite beetle microbiome.</title>
        <authorList>
            <person name="Waterworth S.C."/>
            <person name="Florez L.V."/>
            <person name="Rees E.R."/>
            <person name="Hertweck C."/>
            <person name="Kaltenpoth M."/>
            <person name="Kwan J.C."/>
        </authorList>
    </citation>
    <scope>NUCLEOTIDE SEQUENCE [LARGE SCALE GENOMIC DNA]</scope>
</reference>
<accession>A0A7V8FM97</accession>
<comment type="catalytic activity">
    <reaction evidence="7 8 9">
        <text>L-cysteine + L-glutamate + ATP = gamma-L-glutamyl-L-cysteine + ADP + phosphate + H(+)</text>
        <dbReference type="Rhea" id="RHEA:13285"/>
        <dbReference type="ChEBI" id="CHEBI:15378"/>
        <dbReference type="ChEBI" id="CHEBI:29985"/>
        <dbReference type="ChEBI" id="CHEBI:30616"/>
        <dbReference type="ChEBI" id="CHEBI:35235"/>
        <dbReference type="ChEBI" id="CHEBI:43474"/>
        <dbReference type="ChEBI" id="CHEBI:58173"/>
        <dbReference type="ChEBI" id="CHEBI:456216"/>
        <dbReference type="EC" id="6.3.2.2"/>
    </reaction>
</comment>
<dbReference type="GO" id="GO:0005829">
    <property type="term" value="C:cytosol"/>
    <property type="evidence" value="ECO:0007669"/>
    <property type="project" value="TreeGrafter"/>
</dbReference>
<evidence type="ECO:0000313" key="12">
    <source>
        <dbReference type="Proteomes" id="UP000461670"/>
    </source>
</evidence>
<evidence type="ECO:0000256" key="5">
    <source>
        <dbReference type="ARBA" id="ARBA00022741"/>
    </source>
</evidence>
<dbReference type="GO" id="GO:0004357">
    <property type="term" value="F:glutamate-cysteine ligase activity"/>
    <property type="evidence" value="ECO:0007669"/>
    <property type="project" value="UniProtKB-UniRule"/>
</dbReference>
<dbReference type="GO" id="GO:0046872">
    <property type="term" value="F:metal ion binding"/>
    <property type="evidence" value="ECO:0007669"/>
    <property type="project" value="TreeGrafter"/>
</dbReference>
<evidence type="ECO:0000259" key="10">
    <source>
        <dbReference type="Pfam" id="PF04262"/>
    </source>
</evidence>